<keyword evidence="1" id="KW-0732">Signal</keyword>
<name>A0ABY2RWD9_9PSEU</name>
<organism evidence="2 3">
    <name type="scientific">Prauserella endophytica</name>
    <dbReference type="NCBI Taxonomy" id="1592324"/>
    <lineage>
        <taxon>Bacteria</taxon>
        <taxon>Bacillati</taxon>
        <taxon>Actinomycetota</taxon>
        <taxon>Actinomycetes</taxon>
        <taxon>Pseudonocardiales</taxon>
        <taxon>Pseudonocardiaceae</taxon>
        <taxon>Prauserella</taxon>
        <taxon>Prauserella coralliicola group</taxon>
    </lineage>
</organism>
<feature type="chain" id="PRO_5046210167" description="Lipoprotein" evidence="1">
    <location>
        <begin position="27"/>
        <end position="134"/>
    </location>
</feature>
<sequence length="134" mass="13810">MGGRRGRPTLAVGVLAVLLTASCGAAAERAAQAVADDFLHALGNPDPTAACALLAEQVRSDLESASGRSCAAALPELHLSATPVVSVRVWGTEAQVRTKADTVFLHEFASGWRITGAGCHDQGERPYDCEVGGP</sequence>
<proteinExistence type="predicted"/>
<reference evidence="2 3" key="1">
    <citation type="journal article" date="2015" name="Antonie Van Leeuwenhoek">
        <title>Prauserella endophytica sp. nov., an endophytic actinobacterium isolated from Tamarix taklamakanensis.</title>
        <authorList>
            <person name="Liu J.M."/>
            <person name="Habden X."/>
            <person name="Guo L."/>
            <person name="Tuo L."/>
            <person name="Jiang Z.K."/>
            <person name="Liu S.W."/>
            <person name="Liu X.F."/>
            <person name="Chen L."/>
            <person name="Li R.F."/>
            <person name="Zhang Y.Q."/>
            <person name="Sun C.H."/>
        </authorList>
    </citation>
    <scope>NUCLEOTIDE SEQUENCE [LARGE SCALE GENOMIC DNA]</scope>
    <source>
        <strain evidence="2 3">CGMCC 4.7182</strain>
    </source>
</reference>
<accession>A0ABY2RWD9</accession>
<evidence type="ECO:0000313" key="3">
    <source>
        <dbReference type="Proteomes" id="UP000309992"/>
    </source>
</evidence>
<protein>
    <recommendedName>
        <fullName evidence="4">Lipoprotein</fullName>
    </recommendedName>
</protein>
<dbReference type="EMBL" id="SWMS01000024">
    <property type="protein sequence ID" value="TKG63145.1"/>
    <property type="molecule type" value="Genomic_DNA"/>
</dbReference>
<comment type="caution">
    <text evidence="2">The sequence shown here is derived from an EMBL/GenBank/DDBJ whole genome shotgun (WGS) entry which is preliminary data.</text>
</comment>
<dbReference type="Proteomes" id="UP000309992">
    <property type="component" value="Unassembled WGS sequence"/>
</dbReference>
<evidence type="ECO:0008006" key="4">
    <source>
        <dbReference type="Google" id="ProtNLM"/>
    </source>
</evidence>
<dbReference type="PROSITE" id="PS51257">
    <property type="entry name" value="PROKAR_LIPOPROTEIN"/>
    <property type="match status" value="1"/>
</dbReference>
<feature type="signal peptide" evidence="1">
    <location>
        <begin position="1"/>
        <end position="26"/>
    </location>
</feature>
<evidence type="ECO:0000313" key="2">
    <source>
        <dbReference type="EMBL" id="TKG63145.1"/>
    </source>
</evidence>
<gene>
    <name evidence="2" type="ORF">FCN18_30730</name>
</gene>
<evidence type="ECO:0000256" key="1">
    <source>
        <dbReference type="SAM" id="SignalP"/>
    </source>
</evidence>
<keyword evidence="3" id="KW-1185">Reference proteome</keyword>
<dbReference type="RefSeq" id="WP_137096718.1">
    <property type="nucleotide sequence ID" value="NZ_SWMS01000024.1"/>
</dbReference>